<keyword evidence="3" id="KW-1185">Reference proteome</keyword>
<organism evidence="2 3">
    <name type="scientific">Ambispora leptoticha</name>
    <dbReference type="NCBI Taxonomy" id="144679"/>
    <lineage>
        <taxon>Eukaryota</taxon>
        <taxon>Fungi</taxon>
        <taxon>Fungi incertae sedis</taxon>
        <taxon>Mucoromycota</taxon>
        <taxon>Glomeromycotina</taxon>
        <taxon>Glomeromycetes</taxon>
        <taxon>Archaeosporales</taxon>
        <taxon>Ambisporaceae</taxon>
        <taxon>Ambispora</taxon>
    </lineage>
</organism>
<sequence>MLKQNSHSKNQAGESELSSYDQGYSADEIHQILKMTDFYDEEEDIDLDQVMLNMNLERSNIDDDSKILEDQVLKLQDMINLDIPHLNQSIGNETNVKNSQEDNNKLDK</sequence>
<feature type="region of interest" description="Disordered" evidence="1">
    <location>
        <begin position="1"/>
        <end position="23"/>
    </location>
</feature>
<feature type="compositionally biased region" description="Basic and acidic residues" evidence="1">
    <location>
        <begin position="99"/>
        <end position="108"/>
    </location>
</feature>
<gene>
    <name evidence="2" type="ORF">ALEPTO_LOCUS10933</name>
</gene>
<dbReference type="Proteomes" id="UP000789508">
    <property type="component" value="Unassembled WGS sequence"/>
</dbReference>
<accession>A0A9N9HKT3</accession>
<feature type="compositionally biased region" description="Polar residues" evidence="1">
    <location>
        <begin position="1"/>
        <end position="22"/>
    </location>
</feature>
<evidence type="ECO:0000313" key="3">
    <source>
        <dbReference type="Proteomes" id="UP000789508"/>
    </source>
</evidence>
<evidence type="ECO:0000256" key="1">
    <source>
        <dbReference type="SAM" id="MobiDB-lite"/>
    </source>
</evidence>
<comment type="caution">
    <text evidence="2">The sequence shown here is derived from an EMBL/GenBank/DDBJ whole genome shotgun (WGS) entry which is preliminary data.</text>
</comment>
<feature type="compositionally biased region" description="Polar residues" evidence="1">
    <location>
        <begin position="86"/>
        <end position="98"/>
    </location>
</feature>
<reference evidence="2" key="1">
    <citation type="submission" date="2021-06" db="EMBL/GenBank/DDBJ databases">
        <authorList>
            <person name="Kallberg Y."/>
            <person name="Tangrot J."/>
            <person name="Rosling A."/>
        </authorList>
    </citation>
    <scope>NUCLEOTIDE SEQUENCE</scope>
    <source>
        <strain evidence="2">FL130A</strain>
    </source>
</reference>
<dbReference type="AlphaFoldDB" id="A0A9N9HKT3"/>
<protein>
    <submittedName>
        <fullName evidence="2">5877_t:CDS:1</fullName>
    </submittedName>
</protein>
<dbReference type="EMBL" id="CAJVPS010014659">
    <property type="protein sequence ID" value="CAG8683603.1"/>
    <property type="molecule type" value="Genomic_DNA"/>
</dbReference>
<proteinExistence type="predicted"/>
<feature type="region of interest" description="Disordered" evidence="1">
    <location>
        <begin position="86"/>
        <end position="108"/>
    </location>
</feature>
<name>A0A9N9HKT3_9GLOM</name>
<evidence type="ECO:0000313" key="2">
    <source>
        <dbReference type="EMBL" id="CAG8683603.1"/>
    </source>
</evidence>